<dbReference type="InterPro" id="IPR009057">
    <property type="entry name" value="Homeodomain-like_sf"/>
</dbReference>
<keyword evidence="7" id="KW-1185">Reference proteome</keyword>
<accession>A0A4Q7VPJ4</accession>
<evidence type="ECO:0000256" key="4">
    <source>
        <dbReference type="ARBA" id="ARBA00023163"/>
    </source>
</evidence>
<dbReference type="EMBL" id="SHKO01000001">
    <property type="protein sequence ID" value="RZT98330.1"/>
    <property type="molecule type" value="Genomic_DNA"/>
</dbReference>
<dbReference type="InterPro" id="IPR014710">
    <property type="entry name" value="RmlC-like_jellyroll"/>
</dbReference>
<name>A0A4Q7VPJ4_9BURK</name>
<dbReference type="PROSITE" id="PS01124">
    <property type="entry name" value="HTH_ARAC_FAMILY_2"/>
    <property type="match status" value="1"/>
</dbReference>
<dbReference type="PROSITE" id="PS00041">
    <property type="entry name" value="HTH_ARAC_FAMILY_1"/>
    <property type="match status" value="1"/>
</dbReference>
<sequence>MTHEIFLTIGLLKRTISLTGMSIYQIMDRLFIKMDIVIMGFASLENGGRMLDLSDHGCTELPITGVIETYPANHRVPVHSHAQGHLLYAAEGVMLVQAATGQWLVPPTAAVWLRPGIEHRLIIHTPVRAYGIFVNTELLTGLPAVDCVLHVPVLLRELIIQLAQPIANRSRSRREDLLAALFLEELSVQRSLPFHLPWPIDSRIQLVCDALVKDAAHDFSASDWASSLAMSTKTFHRHFQKSTGMTFGKWRQQLRLMSSITELVSGAQITQVALGSGYESHSAYTVAFKKHFGIPPSKFASTAHRWNE</sequence>
<dbReference type="AlphaFoldDB" id="A0A4Q7VPJ4"/>
<evidence type="ECO:0000259" key="5">
    <source>
        <dbReference type="PROSITE" id="PS01124"/>
    </source>
</evidence>
<dbReference type="FunFam" id="1.10.10.60:FF:000132">
    <property type="entry name" value="AraC family transcriptional regulator"/>
    <property type="match status" value="1"/>
</dbReference>
<dbReference type="Gene3D" id="2.60.120.10">
    <property type="entry name" value="Jelly Rolls"/>
    <property type="match status" value="1"/>
</dbReference>
<dbReference type="SMART" id="SM00342">
    <property type="entry name" value="HTH_ARAC"/>
    <property type="match status" value="1"/>
</dbReference>
<organism evidence="6 7">
    <name type="scientific">Advenella incenata</name>
    <dbReference type="NCBI Taxonomy" id="267800"/>
    <lineage>
        <taxon>Bacteria</taxon>
        <taxon>Pseudomonadati</taxon>
        <taxon>Pseudomonadota</taxon>
        <taxon>Betaproteobacteria</taxon>
        <taxon>Burkholderiales</taxon>
        <taxon>Alcaligenaceae</taxon>
    </lineage>
</organism>
<dbReference type="PANTHER" id="PTHR11019">
    <property type="entry name" value="HTH-TYPE TRANSCRIPTIONAL REGULATOR NIMR"/>
    <property type="match status" value="1"/>
</dbReference>
<keyword evidence="2" id="KW-0805">Transcription regulation</keyword>
<proteinExistence type="predicted"/>
<dbReference type="Gene3D" id="1.10.10.60">
    <property type="entry name" value="Homeodomain-like"/>
    <property type="match status" value="2"/>
</dbReference>
<dbReference type="PANTHER" id="PTHR11019:SF159">
    <property type="entry name" value="TRANSCRIPTIONAL REGULATOR-RELATED"/>
    <property type="match status" value="1"/>
</dbReference>
<dbReference type="GO" id="GO:0043565">
    <property type="term" value="F:sequence-specific DNA binding"/>
    <property type="evidence" value="ECO:0007669"/>
    <property type="project" value="InterPro"/>
</dbReference>
<dbReference type="InterPro" id="IPR018062">
    <property type="entry name" value="HTH_AraC-typ_CS"/>
</dbReference>
<evidence type="ECO:0000256" key="3">
    <source>
        <dbReference type="ARBA" id="ARBA00023125"/>
    </source>
</evidence>
<dbReference type="SUPFAM" id="SSF51182">
    <property type="entry name" value="RmlC-like cupins"/>
    <property type="match status" value="1"/>
</dbReference>
<dbReference type="GO" id="GO:0003700">
    <property type="term" value="F:DNA-binding transcription factor activity"/>
    <property type="evidence" value="ECO:0007669"/>
    <property type="project" value="InterPro"/>
</dbReference>
<gene>
    <name evidence="6" type="ORF">EV681_0106</name>
</gene>
<protein>
    <submittedName>
        <fullName evidence="6">AraC-like DNA-binding protein</fullName>
    </submittedName>
</protein>
<dbReference type="RefSeq" id="WP_321196351.1">
    <property type="nucleotide sequence ID" value="NZ_SHKO01000001.1"/>
</dbReference>
<dbReference type="Pfam" id="PF12833">
    <property type="entry name" value="HTH_18"/>
    <property type="match status" value="1"/>
</dbReference>
<dbReference type="CDD" id="cd06124">
    <property type="entry name" value="cupin_NimR-like_N"/>
    <property type="match status" value="1"/>
</dbReference>
<dbReference type="SUPFAM" id="SSF46689">
    <property type="entry name" value="Homeodomain-like"/>
    <property type="match status" value="1"/>
</dbReference>
<dbReference type="InterPro" id="IPR003313">
    <property type="entry name" value="AraC-bd"/>
</dbReference>
<evidence type="ECO:0000256" key="2">
    <source>
        <dbReference type="ARBA" id="ARBA00023015"/>
    </source>
</evidence>
<evidence type="ECO:0000313" key="6">
    <source>
        <dbReference type="EMBL" id="RZT98330.1"/>
    </source>
</evidence>
<dbReference type="Proteomes" id="UP000293398">
    <property type="component" value="Unassembled WGS sequence"/>
</dbReference>
<keyword evidence="1" id="KW-0678">Repressor</keyword>
<dbReference type="InterPro" id="IPR011051">
    <property type="entry name" value="RmlC_Cupin_sf"/>
</dbReference>
<dbReference type="Pfam" id="PF02311">
    <property type="entry name" value="AraC_binding"/>
    <property type="match status" value="1"/>
</dbReference>
<dbReference type="InterPro" id="IPR018060">
    <property type="entry name" value="HTH_AraC"/>
</dbReference>
<evidence type="ECO:0000256" key="1">
    <source>
        <dbReference type="ARBA" id="ARBA00022491"/>
    </source>
</evidence>
<keyword evidence="3 6" id="KW-0238">DNA-binding</keyword>
<comment type="caution">
    <text evidence="6">The sequence shown here is derived from an EMBL/GenBank/DDBJ whole genome shotgun (WGS) entry which is preliminary data.</text>
</comment>
<keyword evidence="4" id="KW-0804">Transcription</keyword>
<evidence type="ECO:0000313" key="7">
    <source>
        <dbReference type="Proteomes" id="UP000293398"/>
    </source>
</evidence>
<feature type="domain" description="HTH araC/xylS-type" evidence="5">
    <location>
        <begin position="205"/>
        <end position="302"/>
    </location>
</feature>
<reference evidence="6 7" key="1">
    <citation type="submission" date="2019-02" db="EMBL/GenBank/DDBJ databases">
        <title>Genomic Encyclopedia of Type Strains, Phase IV (KMG-IV): sequencing the most valuable type-strain genomes for metagenomic binning, comparative biology and taxonomic classification.</title>
        <authorList>
            <person name="Goeker M."/>
        </authorList>
    </citation>
    <scope>NUCLEOTIDE SEQUENCE [LARGE SCALE GENOMIC DNA]</scope>
    <source>
        <strain evidence="6 7">DSM 23814</strain>
    </source>
</reference>